<evidence type="ECO:0000313" key="1">
    <source>
        <dbReference type="EMBL" id="KAH3809880.1"/>
    </source>
</evidence>
<proteinExistence type="predicted"/>
<dbReference type="EMBL" id="JAIWYP010000004">
    <property type="protein sequence ID" value="KAH3832529.1"/>
    <property type="molecule type" value="Genomic_DNA"/>
</dbReference>
<dbReference type="Proteomes" id="UP000828390">
    <property type="component" value="Unassembled WGS sequence"/>
</dbReference>
<organism evidence="1 3">
    <name type="scientific">Dreissena polymorpha</name>
    <name type="common">Zebra mussel</name>
    <name type="synonym">Mytilus polymorpha</name>
    <dbReference type="NCBI Taxonomy" id="45954"/>
    <lineage>
        <taxon>Eukaryota</taxon>
        <taxon>Metazoa</taxon>
        <taxon>Spiralia</taxon>
        <taxon>Lophotrochozoa</taxon>
        <taxon>Mollusca</taxon>
        <taxon>Bivalvia</taxon>
        <taxon>Autobranchia</taxon>
        <taxon>Heteroconchia</taxon>
        <taxon>Euheterodonta</taxon>
        <taxon>Imparidentia</taxon>
        <taxon>Neoheterodontei</taxon>
        <taxon>Myida</taxon>
        <taxon>Dreissenoidea</taxon>
        <taxon>Dreissenidae</taxon>
        <taxon>Dreissena</taxon>
    </lineage>
</organism>
<dbReference type="AlphaFoldDB" id="A0A9D4G7A0"/>
<protein>
    <submittedName>
        <fullName evidence="1">Uncharacterized protein</fullName>
    </submittedName>
</protein>
<gene>
    <name evidence="2" type="ORF">DPMN_105819</name>
    <name evidence="1" type="ORF">DPMN_138261</name>
</gene>
<keyword evidence="3" id="KW-1185">Reference proteome</keyword>
<evidence type="ECO:0000313" key="2">
    <source>
        <dbReference type="EMBL" id="KAH3832529.1"/>
    </source>
</evidence>
<evidence type="ECO:0000313" key="3">
    <source>
        <dbReference type="Proteomes" id="UP000828390"/>
    </source>
</evidence>
<name>A0A9D4G7A0_DREPO</name>
<reference evidence="1" key="1">
    <citation type="journal article" date="2019" name="bioRxiv">
        <title>The Genome of the Zebra Mussel, Dreissena polymorpha: A Resource for Invasive Species Research.</title>
        <authorList>
            <person name="McCartney M.A."/>
            <person name="Auch B."/>
            <person name="Kono T."/>
            <person name="Mallez S."/>
            <person name="Zhang Y."/>
            <person name="Obille A."/>
            <person name="Becker A."/>
            <person name="Abrahante J.E."/>
            <person name="Garbe J."/>
            <person name="Badalamenti J.P."/>
            <person name="Herman A."/>
            <person name="Mangelson H."/>
            <person name="Liachko I."/>
            <person name="Sullivan S."/>
            <person name="Sone E.D."/>
            <person name="Koren S."/>
            <person name="Silverstein K.A.T."/>
            <person name="Beckman K.B."/>
            <person name="Gohl D.M."/>
        </authorList>
    </citation>
    <scope>NUCLEOTIDE SEQUENCE</scope>
    <source>
        <strain evidence="1">Duluth1</strain>
        <tissue evidence="1">Whole animal</tissue>
    </source>
</reference>
<dbReference type="EMBL" id="JAIWYP010000006">
    <property type="protein sequence ID" value="KAH3809880.1"/>
    <property type="molecule type" value="Genomic_DNA"/>
</dbReference>
<reference evidence="1" key="2">
    <citation type="submission" date="2020-11" db="EMBL/GenBank/DDBJ databases">
        <authorList>
            <person name="McCartney M.A."/>
            <person name="Auch B."/>
            <person name="Kono T."/>
            <person name="Mallez S."/>
            <person name="Becker A."/>
            <person name="Gohl D.M."/>
            <person name="Silverstein K.A.T."/>
            <person name="Koren S."/>
            <person name="Bechman K.B."/>
            <person name="Herman A."/>
            <person name="Abrahante J.E."/>
            <person name="Garbe J."/>
        </authorList>
    </citation>
    <scope>NUCLEOTIDE SEQUENCE</scope>
    <source>
        <strain evidence="1">Duluth1</strain>
        <tissue evidence="1">Whole animal</tissue>
    </source>
</reference>
<accession>A0A9D4G7A0</accession>
<comment type="caution">
    <text evidence="1">The sequence shown here is derived from an EMBL/GenBank/DDBJ whole genome shotgun (WGS) entry which is preliminary data.</text>
</comment>
<sequence>MERTVKAPAYGVPSYLPVSTGRLCVRSVGQNREHSVVKELYNEVDWEAGIVCPCEKERLKCCVVKNGL</sequence>